<feature type="transmembrane region" description="Helical" evidence="1">
    <location>
        <begin position="41"/>
        <end position="66"/>
    </location>
</feature>
<evidence type="ECO:0000313" key="2">
    <source>
        <dbReference type="EMBL" id="MDQ0391447.1"/>
    </source>
</evidence>
<feature type="transmembrane region" description="Helical" evidence="1">
    <location>
        <begin position="248"/>
        <end position="276"/>
    </location>
</feature>
<dbReference type="Proteomes" id="UP001237448">
    <property type="component" value="Unassembled WGS sequence"/>
</dbReference>
<gene>
    <name evidence="2" type="ORF">J3R73_001239</name>
</gene>
<feature type="transmembrane region" description="Helical" evidence="1">
    <location>
        <begin position="86"/>
        <end position="106"/>
    </location>
</feature>
<comment type="caution">
    <text evidence="2">The sequence shown here is derived from an EMBL/GenBank/DDBJ whole genome shotgun (WGS) entry which is preliminary data.</text>
</comment>
<keyword evidence="1" id="KW-0812">Transmembrane</keyword>
<evidence type="ECO:0000313" key="3">
    <source>
        <dbReference type="Proteomes" id="UP001237448"/>
    </source>
</evidence>
<keyword evidence="3" id="KW-1185">Reference proteome</keyword>
<accession>A0ABU0F9Z6</accession>
<keyword evidence="1" id="KW-0472">Membrane</keyword>
<keyword evidence="1" id="KW-1133">Transmembrane helix</keyword>
<evidence type="ECO:0000256" key="1">
    <source>
        <dbReference type="SAM" id="Phobius"/>
    </source>
</evidence>
<reference evidence="2 3" key="1">
    <citation type="submission" date="2023-07" db="EMBL/GenBank/DDBJ databases">
        <title>Genomic Encyclopedia of Type Strains, Phase IV (KMG-IV): sequencing the most valuable type-strain genomes for metagenomic binning, comparative biology and taxonomic classification.</title>
        <authorList>
            <person name="Goeker M."/>
        </authorList>
    </citation>
    <scope>NUCLEOTIDE SEQUENCE [LARGE SCALE GENOMIC DNA]</scope>
    <source>
        <strain evidence="2 3">DSM 5896</strain>
    </source>
</reference>
<feature type="transmembrane region" description="Helical" evidence="1">
    <location>
        <begin position="297"/>
        <end position="317"/>
    </location>
</feature>
<sequence length="479" mass="50070">MSIEPIGIVTFLAGFLVLWFGPLLGIFFLTSFSLLGAAAAIQLPALGGTSIQPVHLMLAFFALSVMLQPKGLSLAMQSLTWPGPGYWLLMLVAYGVLTAVLLPRLFSGATVVFSPSRSAEGGHIITTALKPGAANITQTFYFASDLLCFAAIPPLVIRGGTRIVVRAIMVAAGLDLFFAVADLVTYVTHAPDVLAFIRNANYRLLDDGEIGGFKRIVGSFSEASAYGYATVGLYAFCLQLWLRGVGGAWTLTLSIALLMTLVLSTSTTVYATLAAYSLIVSVQCVTKLSRGDATSRMLVYLIAEVTAALALLALAALRPSVLAIFNDLFSAAVTNKLTTQSGIERSSWNTQAWRNTLDTLGMGTGLGSVRASTLVLAILANLGVVGLFGFGALFGSLAVARRTGPALTDEDHIGRAAISTCTALVIAALIGSPGVDLGLPFYTFAGLAGGLALQARGRRAAVPQLRAVERTPAMHGSAA</sequence>
<organism evidence="2 3">
    <name type="scientific">Labrys monachus</name>
    <dbReference type="NCBI Taxonomy" id="217067"/>
    <lineage>
        <taxon>Bacteria</taxon>
        <taxon>Pseudomonadati</taxon>
        <taxon>Pseudomonadota</taxon>
        <taxon>Alphaproteobacteria</taxon>
        <taxon>Hyphomicrobiales</taxon>
        <taxon>Xanthobacteraceae</taxon>
        <taxon>Labrys</taxon>
    </lineage>
</organism>
<protein>
    <submittedName>
        <fullName evidence="2">Uncharacterized protein</fullName>
    </submittedName>
</protein>
<proteinExistence type="predicted"/>
<dbReference type="EMBL" id="JAUSVK010000001">
    <property type="protein sequence ID" value="MDQ0391447.1"/>
    <property type="molecule type" value="Genomic_DNA"/>
</dbReference>
<feature type="transmembrane region" description="Helical" evidence="1">
    <location>
        <begin position="223"/>
        <end position="242"/>
    </location>
</feature>
<feature type="transmembrane region" description="Helical" evidence="1">
    <location>
        <begin position="412"/>
        <end position="431"/>
    </location>
</feature>
<dbReference type="RefSeq" id="WP_307423775.1">
    <property type="nucleotide sequence ID" value="NZ_JAUSVK010000001.1"/>
</dbReference>
<feature type="transmembrane region" description="Helical" evidence="1">
    <location>
        <begin position="6"/>
        <end position="29"/>
    </location>
</feature>
<name>A0ABU0F9Z6_9HYPH</name>
<feature type="transmembrane region" description="Helical" evidence="1">
    <location>
        <begin position="374"/>
        <end position="400"/>
    </location>
</feature>